<dbReference type="AlphaFoldDB" id="A0A3A1U8F9"/>
<evidence type="ECO:0000256" key="2">
    <source>
        <dbReference type="ARBA" id="ARBA00023125"/>
    </source>
</evidence>
<reference evidence="6" key="1">
    <citation type="submission" date="2018-09" db="EMBL/GenBank/DDBJ databases">
        <authorList>
            <person name="Kim I."/>
        </authorList>
    </citation>
    <scope>NUCLEOTIDE SEQUENCE [LARGE SCALE GENOMIC DNA]</scope>
    <source>
        <strain evidence="6">DD4a</strain>
    </source>
</reference>
<dbReference type="InterPro" id="IPR000524">
    <property type="entry name" value="Tscrpt_reg_HTH_GntR"/>
</dbReference>
<keyword evidence="2" id="KW-0238">DNA-binding</keyword>
<feature type="domain" description="HTH gntR-type" evidence="4">
    <location>
        <begin position="11"/>
        <end position="79"/>
    </location>
</feature>
<dbReference type="InterPro" id="IPR036388">
    <property type="entry name" value="WH-like_DNA-bd_sf"/>
</dbReference>
<dbReference type="EMBL" id="QXTG01000001">
    <property type="protein sequence ID" value="RIX30529.1"/>
    <property type="molecule type" value="Genomic_DNA"/>
</dbReference>
<dbReference type="Gene3D" id="1.10.10.10">
    <property type="entry name" value="Winged helix-like DNA-binding domain superfamily/Winged helix DNA-binding domain"/>
    <property type="match status" value="1"/>
</dbReference>
<dbReference type="Gene3D" id="1.20.120.530">
    <property type="entry name" value="GntR ligand-binding domain-like"/>
    <property type="match status" value="1"/>
</dbReference>
<sequence>MAGRAAVGGGNAQSQVVVDGIRAMIRGGRIGPGSRIPAEAELATEFGVSRSSLREGVRALCVLGVLETRQGDGTFVTSLDSSVLFAPVGFALDLQSAEHQDDLHLVRRVLEAEAASRAAFRMTNDQIQTAAAILDRIAGVVDEPTDADQEAILDADVEFHHVIALGAGNASLAALIDVLADRTWRARLWLGLRHQDQTRMAHRDHLAILQALRDRDPDRARMMMNYHLTLVEDRVRLDGLTTSR</sequence>
<dbReference type="PROSITE" id="PS50949">
    <property type="entry name" value="HTH_GNTR"/>
    <property type="match status" value="1"/>
</dbReference>
<keyword evidence="6" id="KW-1185">Reference proteome</keyword>
<evidence type="ECO:0000256" key="3">
    <source>
        <dbReference type="ARBA" id="ARBA00023163"/>
    </source>
</evidence>
<dbReference type="InterPro" id="IPR036390">
    <property type="entry name" value="WH_DNA-bd_sf"/>
</dbReference>
<dbReference type="SUPFAM" id="SSF48008">
    <property type="entry name" value="GntR ligand-binding domain-like"/>
    <property type="match status" value="1"/>
</dbReference>
<evidence type="ECO:0000313" key="6">
    <source>
        <dbReference type="Proteomes" id="UP000265742"/>
    </source>
</evidence>
<proteinExistence type="predicted"/>
<keyword evidence="3" id="KW-0804">Transcription</keyword>
<comment type="caution">
    <text evidence="5">The sequence shown here is derived from an EMBL/GenBank/DDBJ whole genome shotgun (WGS) entry which is preliminary data.</text>
</comment>
<dbReference type="SMART" id="SM00895">
    <property type="entry name" value="FCD"/>
    <property type="match status" value="1"/>
</dbReference>
<accession>A0A3A1U8F9</accession>
<dbReference type="GO" id="GO:0003677">
    <property type="term" value="F:DNA binding"/>
    <property type="evidence" value="ECO:0007669"/>
    <property type="project" value="UniProtKB-KW"/>
</dbReference>
<dbReference type="Pfam" id="PF00392">
    <property type="entry name" value="GntR"/>
    <property type="match status" value="1"/>
</dbReference>
<evidence type="ECO:0000256" key="1">
    <source>
        <dbReference type="ARBA" id="ARBA00023015"/>
    </source>
</evidence>
<dbReference type="PANTHER" id="PTHR43537">
    <property type="entry name" value="TRANSCRIPTIONAL REGULATOR, GNTR FAMILY"/>
    <property type="match status" value="1"/>
</dbReference>
<dbReference type="PRINTS" id="PR00035">
    <property type="entry name" value="HTHGNTR"/>
</dbReference>
<evidence type="ECO:0000259" key="4">
    <source>
        <dbReference type="PROSITE" id="PS50949"/>
    </source>
</evidence>
<dbReference type="Pfam" id="PF07729">
    <property type="entry name" value="FCD"/>
    <property type="match status" value="1"/>
</dbReference>
<keyword evidence="1" id="KW-0805">Transcription regulation</keyword>
<dbReference type="PANTHER" id="PTHR43537:SF5">
    <property type="entry name" value="UXU OPERON TRANSCRIPTIONAL REGULATOR"/>
    <property type="match status" value="1"/>
</dbReference>
<dbReference type="OrthoDB" id="7989071at2"/>
<dbReference type="InterPro" id="IPR011711">
    <property type="entry name" value="GntR_C"/>
</dbReference>
<dbReference type="CDD" id="cd07377">
    <property type="entry name" value="WHTH_GntR"/>
    <property type="match status" value="1"/>
</dbReference>
<gene>
    <name evidence="5" type="ORF">D1781_03650</name>
</gene>
<organism evidence="5 6">
    <name type="scientific">Amnibacterium setariae</name>
    <dbReference type="NCBI Taxonomy" id="2306585"/>
    <lineage>
        <taxon>Bacteria</taxon>
        <taxon>Bacillati</taxon>
        <taxon>Actinomycetota</taxon>
        <taxon>Actinomycetes</taxon>
        <taxon>Micrococcales</taxon>
        <taxon>Microbacteriaceae</taxon>
        <taxon>Amnibacterium</taxon>
    </lineage>
</organism>
<dbReference type="SMART" id="SM00345">
    <property type="entry name" value="HTH_GNTR"/>
    <property type="match status" value="1"/>
</dbReference>
<dbReference type="GO" id="GO:0003700">
    <property type="term" value="F:DNA-binding transcription factor activity"/>
    <property type="evidence" value="ECO:0007669"/>
    <property type="project" value="InterPro"/>
</dbReference>
<dbReference type="Proteomes" id="UP000265742">
    <property type="component" value="Unassembled WGS sequence"/>
</dbReference>
<dbReference type="InterPro" id="IPR008920">
    <property type="entry name" value="TF_FadR/GntR_C"/>
</dbReference>
<dbReference type="RefSeq" id="WP_119480890.1">
    <property type="nucleotide sequence ID" value="NZ_QXTG01000001.1"/>
</dbReference>
<name>A0A3A1U8F9_9MICO</name>
<protein>
    <submittedName>
        <fullName evidence="5">FadR family transcriptional regulator</fullName>
    </submittedName>
</protein>
<dbReference type="SUPFAM" id="SSF46785">
    <property type="entry name" value="Winged helix' DNA-binding domain"/>
    <property type="match status" value="1"/>
</dbReference>
<evidence type="ECO:0000313" key="5">
    <source>
        <dbReference type="EMBL" id="RIX30529.1"/>
    </source>
</evidence>